<feature type="active site" description="Charge relay system" evidence="7 8">
    <location>
        <position position="123"/>
    </location>
</feature>
<keyword evidence="5 8" id="KW-0720">Serine protease</keyword>
<evidence type="ECO:0000256" key="1">
    <source>
        <dbReference type="ARBA" id="ARBA00022670"/>
    </source>
</evidence>
<dbReference type="GO" id="GO:0000139">
    <property type="term" value="C:Golgi membrane"/>
    <property type="evidence" value="ECO:0007669"/>
    <property type="project" value="TreeGrafter"/>
</dbReference>
<dbReference type="InterPro" id="IPR002884">
    <property type="entry name" value="P_dom"/>
</dbReference>
<dbReference type="OrthoDB" id="300641at2759"/>
<evidence type="ECO:0000256" key="6">
    <source>
        <dbReference type="ARBA" id="ARBA00023157"/>
    </source>
</evidence>
<dbReference type="InterPro" id="IPR000209">
    <property type="entry name" value="Peptidase_S8/S53_dom"/>
</dbReference>
<evidence type="ECO:0000313" key="12">
    <source>
        <dbReference type="EMBL" id="KAH3827948.1"/>
    </source>
</evidence>
<keyword evidence="6" id="KW-1015">Disulfide bond</keyword>
<dbReference type="GO" id="GO:0016485">
    <property type="term" value="P:protein processing"/>
    <property type="evidence" value="ECO:0007669"/>
    <property type="project" value="TreeGrafter"/>
</dbReference>
<dbReference type="PRINTS" id="PR00723">
    <property type="entry name" value="SUBTILISIN"/>
</dbReference>
<dbReference type="InterPro" id="IPR034182">
    <property type="entry name" value="Kexin/furin"/>
</dbReference>
<dbReference type="Pfam" id="PF01483">
    <property type="entry name" value="P_proprotein"/>
    <property type="match status" value="1"/>
</dbReference>
<dbReference type="PANTHER" id="PTHR42884">
    <property type="entry name" value="PROPROTEIN CONVERTASE SUBTILISIN/KEXIN-RELATED"/>
    <property type="match status" value="1"/>
</dbReference>
<dbReference type="InterPro" id="IPR022398">
    <property type="entry name" value="Peptidase_S8_His-AS"/>
</dbReference>
<dbReference type="Gene3D" id="3.40.50.200">
    <property type="entry name" value="Peptidase S8/S53 domain"/>
    <property type="match status" value="1"/>
</dbReference>
<protein>
    <recommendedName>
        <fullName evidence="11">P/Homo B domain-containing protein</fullName>
    </recommendedName>
</protein>
<evidence type="ECO:0000256" key="10">
    <source>
        <dbReference type="SAM" id="Phobius"/>
    </source>
</evidence>
<dbReference type="PROSITE" id="PS00136">
    <property type="entry name" value="SUBTILASE_ASP"/>
    <property type="match status" value="1"/>
</dbReference>
<dbReference type="GO" id="GO:0004252">
    <property type="term" value="F:serine-type endopeptidase activity"/>
    <property type="evidence" value="ECO:0007669"/>
    <property type="project" value="UniProtKB-UniRule"/>
</dbReference>
<evidence type="ECO:0000256" key="5">
    <source>
        <dbReference type="ARBA" id="ARBA00022825"/>
    </source>
</evidence>
<organism evidence="12 13">
    <name type="scientific">Dreissena polymorpha</name>
    <name type="common">Zebra mussel</name>
    <name type="synonym">Mytilus polymorpha</name>
    <dbReference type="NCBI Taxonomy" id="45954"/>
    <lineage>
        <taxon>Eukaryota</taxon>
        <taxon>Metazoa</taxon>
        <taxon>Spiralia</taxon>
        <taxon>Lophotrochozoa</taxon>
        <taxon>Mollusca</taxon>
        <taxon>Bivalvia</taxon>
        <taxon>Autobranchia</taxon>
        <taxon>Heteroconchia</taxon>
        <taxon>Euheterodonta</taxon>
        <taxon>Imparidentia</taxon>
        <taxon>Neoheterodontei</taxon>
        <taxon>Myida</taxon>
        <taxon>Dreissenoidea</taxon>
        <taxon>Dreissenidae</taxon>
        <taxon>Dreissena</taxon>
    </lineage>
</organism>
<keyword evidence="13" id="KW-1185">Reference proteome</keyword>
<keyword evidence="10" id="KW-0812">Transmembrane</keyword>
<name>A0A9D4H3K4_DREPO</name>
<dbReference type="PROSITE" id="PS00137">
    <property type="entry name" value="SUBTILASE_HIS"/>
    <property type="match status" value="1"/>
</dbReference>
<comment type="similarity">
    <text evidence="8 9">Belongs to the peptidase S8 family.</text>
</comment>
<dbReference type="InterPro" id="IPR023827">
    <property type="entry name" value="Peptidase_S8_Asp-AS"/>
</dbReference>
<keyword evidence="2" id="KW-0165">Cleavage on pair of basic residues</keyword>
<dbReference type="PROSITE" id="PS51892">
    <property type="entry name" value="SUBTILASE"/>
    <property type="match status" value="1"/>
</dbReference>
<evidence type="ECO:0000256" key="9">
    <source>
        <dbReference type="RuleBase" id="RU003355"/>
    </source>
</evidence>
<dbReference type="Pfam" id="PF00082">
    <property type="entry name" value="Peptidase_S8"/>
    <property type="match status" value="1"/>
</dbReference>
<evidence type="ECO:0000256" key="3">
    <source>
        <dbReference type="ARBA" id="ARBA00022729"/>
    </source>
</evidence>
<keyword evidence="10" id="KW-0472">Membrane</keyword>
<dbReference type="InterPro" id="IPR008979">
    <property type="entry name" value="Galactose-bd-like_sf"/>
</dbReference>
<dbReference type="AlphaFoldDB" id="A0A9D4H3K4"/>
<dbReference type="Proteomes" id="UP000828390">
    <property type="component" value="Unassembled WGS sequence"/>
</dbReference>
<dbReference type="Gene3D" id="2.60.120.260">
    <property type="entry name" value="Galactose-binding domain-like"/>
    <property type="match status" value="1"/>
</dbReference>
<sequence length="580" mass="62534">MGAPEMSLYPDASLQKLKISNNVQFLQQMRFLNRTTRGIRQEIFHVNDSAWPDMWHAQPDKFPSLGVYNAWLLGYGGMGVHITILDDGVEPDHPDLAANYDAANSYDYLYEQQYVNHTLGDFHGTWCAGIVAATKNSDCVLGMAYEAKFSAVKIFDEFYGLTDFGESLALSHNLARTDVYSNSWGPVDDGETFEGPGPLAQEALERAVTEGRDGKGAIFTWAAGNGGIYDDCGCDGYAGSRYTISVTAVGRDQGASWYSEECSSVFIGAYSGDSPDLRISTTDTGGACTNRFQGTSASCPMAAGIIALALEANPELTWRDVQHLIAATASTSGLVRAGWQKNGAGLRVSHVFGFGLINAEAIVNAAVMWNNVSPQTQCTSDVILVDRLSANGVEVVSEHVSRGCDLVQYLEHVEVWISFYATYRGSVQFILTSPAGTDSRLLRPRRFDVSNGTTDWTFMTVMSWGERPMGVWTLRMETTDSSTEFGLNSWRLSLYGVQTAPSYVDAQVLPQSDADETTAGAIAGGVVGGLAVVAFVVVALVYILVGKKAKSPAIHPEASGVVNPSMNARYPEGTTVNGDA</sequence>
<dbReference type="PANTHER" id="PTHR42884:SF23">
    <property type="entry name" value="FURIN-LIKE PROTEASE 2"/>
    <property type="match status" value="1"/>
</dbReference>
<evidence type="ECO:0000259" key="11">
    <source>
        <dbReference type="PROSITE" id="PS51829"/>
    </source>
</evidence>
<accession>A0A9D4H3K4</accession>
<dbReference type="InterPro" id="IPR023828">
    <property type="entry name" value="Peptidase_S8_Ser-AS"/>
</dbReference>
<keyword evidence="10" id="KW-1133">Transmembrane helix</keyword>
<dbReference type="SUPFAM" id="SSF49785">
    <property type="entry name" value="Galactose-binding domain-like"/>
    <property type="match status" value="1"/>
</dbReference>
<dbReference type="InterPro" id="IPR036852">
    <property type="entry name" value="Peptidase_S8/S53_dom_sf"/>
</dbReference>
<evidence type="ECO:0000256" key="8">
    <source>
        <dbReference type="PROSITE-ProRule" id="PRU01240"/>
    </source>
</evidence>
<dbReference type="GO" id="GO:0005802">
    <property type="term" value="C:trans-Golgi network"/>
    <property type="evidence" value="ECO:0007669"/>
    <property type="project" value="TreeGrafter"/>
</dbReference>
<dbReference type="InterPro" id="IPR015500">
    <property type="entry name" value="Peptidase_S8_subtilisin-rel"/>
</dbReference>
<feature type="domain" description="P/Homo B" evidence="11">
    <location>
        <begin position="372"/>
        <end position="500"/>
    </location>
</feature>
<keyword evidence="4 8" id="KW-0378">Hydrolase</keyword>
<keyword evidence="3" id="KW-0732">Signal</keyword>
<feature type="active site" description="Charge relay system" evidence="7 8">
    <location>
        <position position="296"/>
    </location>
</feature>
<evidence type="ECO:0000256" key="4">
    <source>
        <dbReference type="ARBA" id="ARBA00022801"/>
    </source>
</evidence>
<evidence type="ECO:0000256" key="2">
    <source>
        <dbReference type="ARBA" id="ARBA00022685"/>
    </source>
</evidence>
<evidence type="ECO:0000256" key="7">
    <source>
        <dbReference type="PIRSR" id="PIRSR615500-1"/>
    </source>
</evidence>
<feature type="active site" description="Charge relay system" evidence="7 8">
    <location>
        <position position="86"/>
    </location>
</feature>
<dbReference type="EMBL" id="JAIWYP010000005">
    <property type="protein sequence ID" value="KAH3827948.1"/>
    <property type="molecule type" value="Genomic_DNA"/>
</dbReference>
<evidence type="ECO:0000313" key="13">
    <source>
        <dbReference type="Proteomes" id="UP000828390"/>
    </source>
</evidence>
<dbReference type="SUPFAM" id="SSF52743">
    <property type="entry name" value="Subtilisin-like"/>
    <property type="match status" value="1"/>
</dbReference>
<proteinExistence type="inferred from homology"/>
<reference evidence="12" key="1">
    <citation type="journal article" date="2019" name="bioRxiv">
        <title>The Genome of the Zebra Mussel, Dreissena polymorpha: A Resource for Invasive Species Research.</title>
        <authorList>
            <person name="McCartney M.A."/>
            <person name="Auch B."/>
            <person name="Kono T."/>
            <person name="Mallez S."/>
            <person name="Zhang Y."/>
            <person name="Obille A."/>
            <person name="Becker A."/>
            <person name="Abrahante J.E."/>
            <person name="Garbe J."/>
            <person name="Badalamenti J.P."/>
            <person name="Herman A."/>
            <person name="Mangelson H."/>
            <person name="Liachko I."/>
            <person name="Sullivan S."/>
            <person name="Sone E.D."/>
            <person name="Koren S."/>
            <person name="Silverstein K.A.T."/>
            <person name="Beckman K.B."/>
            <person name="Gohl D.M."/>
        </authorList>
    </citation>
    <scope>NUCLEOTIDE SEQUENCE</scope>
    <source>
        <strain evidence="12">Duluth1</strain>
        <tissue evidence="12">Whole animal</tissue>
    </source>
</reference>
<dbReference type="CDD" id="cd04059">
    <property type="entry name" value="Peptidases_S8_Protein_convertases_Kexins_Furin-like"/>
    <property type="match status" value="1"/>
</dbReference>
<reference evidence="12" key="2">
    <citation type="submission" date="2020-11" db="EMBL/GenBank/DDBJ databases">
        <authorList>
            <person name="McCartney M.A."/>
            <person name="Auch B."/>
            <person name="Kono T."/>
            <person name="Mallez S."/>
            <person name="Becker A."/>
            <person name="Gohl D.M."/>
            <person name="Silverstein K.A.T."/>
            <person name="Koren S."/>
            <person name="Bechman K.B."/>
            <person name="Herman A."/>
            <person name="Abrahante J.E."/>
            <person name="Garbe J."/>
        </authorList>
    </citation>
    <scope>NUCLEOTIDE SEQUENCE</scope>
    <source>
        <strain evidence="12">Duluth1</strain>
        <tissue evidence="12">Whole animal</tissue>
    </source>
</reference>
<feature type="transmembrane region" description="Helical" evidence="10">
    <location>
        <begin position="521"/>
        <end position="545"/>
    </location>
</feature>
<dbReference type="PROSITE" id="PS00138">
    <property type="entry name" value="SUBTILASE_SER"/>
    <property type="match status" value="1"/>
</dbReference>
<dbReference type="PROSITE" id="PS51829">
    <property type="entry name" value="P_HOMO_B"/>
    <property type="match status" value="1"/>
</dbReference>
<keyword evidence="1 8" id="KW-0645">Protease</keyword>
<comment type="caution">
    <text evidence="12">The sequence shown here is derived from an EMBL/GenBank/DDBJ whole genome shotgun (WGS) entry which is preliminary data.</text>
</comment>
<gene>
    <name evidence="12" type="ORF">DPMN_129894</name>
</gene>